<dbReference type="Proteomes" id="UP001177021">
    <property type="component" value="Unassembled WGS sequence"/>
</dbReference>
<reference evidence="1" key="1">
    <citation type="submission" date="2023-10" db="EMBL/GenBank/DDBJ databases">
        <authorList>
            <person name="Rodriguez Cubillos JULIANA M."/>
            <person name="De Vega J."/>
        </authorList>
    </citation>
    <scope>NUCLEOTIDE SEQUENCE</scope>
</reference>
<proteinExistence type="predicted"/>
<name>A0ACB0L271_TRIPR</name>
<accession>A0ACB0L271</accession>
<evidence type="ECO:0000313" key="1">
    <source>
        <dbReference type="EMBL" id="CAJ2662619.1"/>
    </source>
</evidence>
<keyword evidence="2" id="KW-1185">Reference proteome</keyword>
<protein>
    <submittedName>
        <fullName evidence="1">Uncharacterized protein</fullName>
    </submittedName>
</protein>
<dbReference type="EMBL" id="CASHSV030000409">
    <property type="protein sequence ID" value="CAJ2662619.1"/>
    <property type="molecule type" value="Genomic_DNA"/>
</dbReference>
<sequence length="1157" mass="126742">MATTEAASAGVGPRYAPDDPSLPAPWKGLIDGATGLLYYWNPDTNVTQYEKPTPLAPPVPAASTPSLAPIPVTQQHGQGQQMMQQQQGGHYAQQHGQQMPQQMSPHVAQGTQQPNSQAAQPVQQQNSQISQPAQQPGLHQGRPQMMQPQGQQMMQYQGQQFQQMHQMPPQPIHPQQFGQGGTQDHGSHLVQPQAPQFTPQNMHYMGYQQNMVTPRQPNSQQIQPNMHSSGQPNPQPNQHPHNIHNQHFENQQDFKTAMPKMEEAEFKNGSQVGFSPSQYQQRSALPVQNNKNVPAEVSSGQVTNASVNPAQPQQFRGYPGSMQQPSPTIQSQQGGSDLYYQQGPNPNFQNQMSPGIMHGHPSNVHPVAQKMVHEDNVHGRAGNDYYYNSNKEMPPMGRQQPDMTQMPISRNPQDMRIGNSPFQNNVPIGNGSGITVNAMSNMFTPPIGGPSPLSSNSFTRPPYGGSSDVTDLSAAELYCQQHEVTATGDNIPPPFMTFDSTGFPPEILQEVRSAGFSNPTPIQAQTWPIALQGRDIVAIAKTGSGKTLGYLMPAFILLRQRRNNSLNGPTVLVLAPTRELATQIQEEVFKFARSSRVSCTCLYGGAPKGLQLKELDRGADIVVATPGRLNDILEMKKIDFRQVSLLVLDEADRMLDMGFEPQIRKIVNEIPPRRQTLMYTATWPKEVRKIASDLLVNPVQVNIGNVDELAANKSITQYVEVVAQMEKQRRLEQILRSQERGSKIIIFCSTKKLCDQLARSIGRTFGAAAIHGDKSQGERDWVLGQFRTGKSPILVATDVAARGLDIKDIRVVINYDFPNGVEDYVHRIGRTGRAGATGVAYTFFSEQDWKHAGDLIKVLEGANQHVLPELRQIASRGPPSFGKDRGGMSRFDSGSGGGGRWESGGRGNTRDSGFGGRGGMRDGGGFGGRGGMRDGGGFGGRGGMRDAAGGQGGRGDFFPGRGGNRGRGFGAPRGGSVGWGGRGDRGGPSDRYMDGRGQGRGRGRFDNRRDVPRSRDRSYSRSPDRVRTWDINRSSSRSRSRSRSRSYSRSRSPRRSWSRGRSRSYSRSRSPRRSRSRGRSYSRSRSPKPTRRVKSKFSDKIDIVAPEAGASDPIPGNTEGNSILGTEHVEQLPVVGNTGPNNPEAVVDVSHQPPSDI</sequence>
<evidence type="ECO:0000313" key="2">
    <source>
        <dbReference type="Proteomes" id="UP001177021"/>
    </source>
</evidence>
<comment type="caution">
    <text evidence="1">The sequence shown here is derived from an EMBL/GenBank/DDBJ whole genome shotgun (WGS) entry which is preliminary data.</text>
</comment>
<gene>
    <name evidence="1" type="ORF">MILVUS5_LOCUS28180</name>
</gene>
<organism evidence="1 2">
    <name type="scientific">Trifolium pratense</name>
    <name type="common">Red clover</name>
    <dbReference type="NCBI Taxonomy" id="57577"/>
    <lineage>
        <taxon>Eukaryota</taxon>
        <taxon>Viridiplantae</taxon>
        <taxon>Streptophyta</taxon>
        <taxon>Embryophyta</taxon>
        <taxon>Tracheophyta</taxon>
        <taxon>Spermatophyta</taxon>
        <taxon>Magnoliopsida</taxon>
        <taxon>eudicotyledons</taxon>
        <taxon>Gunneridae</taxon>
        <taxon>Pentapetalae</taxon>
        <taxon>rosids</taxon>
        <taxon>fabids</taxon>
        <taxon>Fabales</taxon>
        <taxon>Fabaceae</taxon>
        <taxon>Papilionoideae</taxon>
        <taxon>50 kb inversion clade</taxon>
        <taxon>NPAAA clade</taxon>
        <taxon>Hologalegina</taxon>
        <taxon>IRL clade</taxon>
        <taxon>Trifolieae</taxon>
        <taxon>Trifolium</taxon>
    </lineage>
</organism>